<dbReference type="Proteomes" id="UP000494329">
    <property type="component" value="Unassembled WGS sequence"/>
</dbReference>
<dbReference type="RefSeq" id="WP_175110682.1">
    <property type="nucleotide sequence ID" value="NZ_CADIKF010000012.1"/>
</dbReference>
<gene>
    <name evidence="1" type="ORF">LMG29739_01939</name>
</gene>
<protein>
    <submittedName>
        <fullName evidence="1">Uncharacterized protein</fullName>
    </submittedName>
</protein>
<dbReference type="EMBL" id="CADIKF010000012">
    <property type="protein sequence ID" value="CAB3754484.1"/>
    <property type="molecule type" value="Genomic_DNA"/>
</dbReference>
<reference evidence="1 2" key="1">
    <citation type="submission" date="2020-04" db="EMBL/GenBank/DDBJ databases">
        <authorList>
            <person name="De Canck E."/>
        </authorList>
    </citation>
    <scope>NUCLEOTIDE SEQUENCE [LARGE SCALE GENOMIC DNA]</scope>
    <source>
        <strain evidence="1 2">LMG 29739</strain>
    </source>
</reference>
<evidence type="ECO:0000313" key="2">
    <source>
        <dbReference type="Proteomes" id="UP000494329"/>
    </source>
</evidence>
<name>A0A6J5DLV4_9BURK</name>
<organism evidence="1 2">
    <name type="scientific">Paraburkholderia solisilvae</name>
    <dbReference type="NCBI Taxonomy" id="624376"/>
    <lineage>
        <taxon>Bacteria</taxon>
        <taxon>Pseudomonadati</taxon>
        <taxon>Pseudomonadota</taxon>
        <taxon>Betaproteobacteria</taxon>
        <taxon>Burkholderiales</taxon>
        <taxon>Burkholderiaceae</taxon>
        <taxon>Paraburkholderia</taxon>
    </lineage>
</organism>
<sequence length="163" mass="18205">MLGLRHHPSPHDTVTVLLRRLSRQHHLAENQGLFLARIANHELPAASAPSDRVRAARATVELVDRLDEQPQLTESDKEILKFWLLAHTALELRETMHAFGVVGRDAATRITAAALLLPNYLVELAYSENSNLQRAGLIATRDTSGTLFEVVQLSERLVARVQH</sequence>
<dbReference type="AlphaFoldDB" id="A0A6J5DLV4"/>
<accession>A0A6J5DLV4</accession>
<keyword evidence="2" id="KW-1185">Reference proteome</keyword>
<evidence type="ECO:0000313" key="1">
    <source>
        <dbReference type="EMBL" id="CAB3754484.1"/>
    </source>
</evidence>
<proteinExistence type="predicted"/>